<comment type="caution">
    <text evidence="1">The sequence shown here is derived from an EMBL/GenBank/DDBJ whole genome shotgun (WGS) entry which is preliminary data.</text>
</comment>
<name>A0A2B7X9S3_POLH7</name>
<evidence type="ECO:0000313" key="1">
    <source>
        <dbReference type="EMBL" id="PGH05735.1"/>
    </source>
</evidence>
<keyword evidence="2" id="KW-1185">Reference proteome</keyword>
<evidence type="ECO:0000313" key="2">
    <source>
        <dbReference type="Proteomes" id="UP000224634"/>
    </source>
</evidence>
<sequence length="61" mass="6953">MVSSLLSGKPTESELRVLYRDAQELDSQETITRRYWETLLTDHRIGSGLTSVCRIGSRSRP</sequence>
<reference evidence="1 2" key="1">
    <citation type="submission" date="2017-10" db="EMBL/GenBank/DDBJ databases">
        <title>Comparative genomics in systemic dimorphic fungi from Ajellomycetaceae.</title>
        <authorList>
            <person name="Munoz J.F."/>
            <person name="Mcewen J.G."/>
            <person name="Clay O.K."/>
            <person name="Cuomo C.A."/>
        </authorList>
    </citation>
    <scope>NUCLEOTIDE SEQUENCE [LARGE SCALE GENOMIC DNA]</scope>
    <source>
        <strain evidence="1 2">UAMH7299</strain>
    </source>
</reference>
<accession>A0A2B7X9S3</accession>
<organism evidence="1 2">
    <name type="scientific">Polytolypa hystricis (strain UAMH7299)</name>
    <dbReference type="NCBI Taxonomy" id="1447883"/>
    <lineage>
        <taxon>Eukaryota</taxon>
        <taxon>Fungi</taxon>
        <taxon>Dikarya</taxon>
        <taxon>Ascomycota</taxon>
        <taxon>Pezizomycotina</taxon>
        <taxon>Eurotiomycetes</taxon>
        <taxon>Eurotiomycetidae</taxon>
        <taxon>Onygenales</taxon>
        <taxon>Onygenales incertae sedis</taxon>
        <taxon>Polytolypa</taxon>
    </lineage>
</organism>
<gene>
    <name evidence="1" type="ORF">AJ80_08292</name>
</gene>
<protein>
    <submittedName>
        <fullName evidence="1">Uncharacterized protein</fullName>
    </submittedName>
</protein>
<dbReference type="Proteomes" id="UP000224634">
    <property type="component" value="Unassembled WGS sequence"/>
</dbReference>
<proteinExistence type="predicted"/>
<dbReference type="AlphaFoldDB" id="A0A2B7X9S3"/>
<dbReference type="EMBL" id="PDNA01000185">
    <property type="protein sequence ID" value="PGH05735.1"/>
    <property type="molecule type" value="Genomic_DNA"/>
</dbReference>